<dbReference type="CDD" id="cd16833">
    <property type="entry name" value="YfiH"/>
    <property type="match status" value="1"/>
</dbReference>
<evidence type="ECO:0000256" key="11">
    <source>
        <dbReference type="ARBA" id="ARBA00049893"/>
    </source>
</evidence>
<keyword evidence="7" id="KW-0862">Zinc</keyword>
<keyword evidence="5" id="KW-0479">Metal-binding</keyword>
<proteinExistence type="inferred from homology"/>
<evidence type="ECO:0000256" key="4">
    <source>
        <dbReference type="ARBA" id="ARBA00022679"/>
    </source>
</evidence>
<evidence type="ECO:0000256" key="6">
    <source>
        <dbReference type="ARBA" id="ARBA00022801"/>
    </source>
</evidence>
<accession>A0A2N7S361</accession>
<protein>
    <submittedName>
        <fullName evidence="12">Copper oxidase</fullName>
    </submittedName>
    <submittedName>
        <fullName evidence="13">Laccase domain-containing protein</fullName>
    </submittedName>
</protein>
<comment type="catalytic activity">
    <reaction evidence="10">
        <text>adenosine + phosphate = alpha-D-ribose 1-phosphate + adenine</text>
        <dbReference type="Rhea" id="RHEA:27642"/>
        <dbReference type="ChEBI" id="CHEBI:16335"/>
        <dbReference type="ChEBI" id="CHEBI:16708"/>
        <dbReference type="ChEBI" id="CHEBI:43474"/>
        <dbReference type="ChEBI" id="CHEBI:57720"/>
        <dbReference type="EC" id="2.4.2.1"/>
    </reaction>
    <physiologicalReaction direction="left-to-right" evidence="10">
        <dbReference type="Rhea" id="RHEA:27643"/>
    </physiologicalReaction>
</comment>
<comment type="catalytic activity">
    <reaction evidence="9">
        <text>adenosine + H2O + H(+) = inosine + NH4(+)</text>
        <dbReference type="Rhea" id="RHEA:24408"/>
        <dbReference type="ChEBI" id="CHEBI:15377"/>
        <dbReference type="ChEBI" id="CHEBI:15378"/>
        <dbReference type="ChEBI" id="CHEBI:16335"/>
        <dbReference type="ChEBI" id="CHEBI:17596"/>
        <dbReference type="ChEBI" id="CHEBI:28938"/>
        <dbReference type="EC" id="3.5.4.4"/>
    </reaction>
    <physiologicalReaction direction="left-to-right" evidence="9">
        <dbReference type="Rhea" id="RHEA:24409"/>
    </physiologicalReaction>
</comment>
<evidence type="ECO:0000313" key="13">
    <source>
        <dbReference type="EMBL" id="TFH56808.1"/>
    </source>
</evidence>
<dbReference type="EMBL" id="SPDS01000001">
    <property type="protein sequence ID" value="TFH56808.1"/>
    <property type="molecule type" value="Genomic_DNA"/>
</dbReference>
<dbReference type="GO" id="GO:0017061">
    <property type="term" value="F:S-methyl-5-thioadenosine phosphorylase activity"/>
    <property type="evidence" value="ECO:0007669"/>
    <property type="project" value="UniProtKB-EC"/>
</dbReference>
<gene>
    <name evidence="12" type="ORF">CIK84_02940</name>
    <name evidence="13" type="ORF">EXY26_07220</name>
</gene>
<sequence length="249" mass="26749">MLHFASNLDPSIQLAFTSQAEGNLALHVNDDPRLVAENRAKLEDLIGVRRFCLNFMNQVHSADVQEVKPVERTSWLEPAAPTCDGLLDPTGTQALAVMVADCLPVLFVGRNSHSGKTLSAATHAGRRGLLDGILTNTVKALESHGAEQIEAVIGPSICGRCYEVPEQMAQESEELRSGIRTTTRWGSAGLDLPASAEVELRGLGVAVRQSGVCTLEDESYYSYRRSSDAGRLAGLIWPAAQGARHTASN</sequence>
<comment type="function">
    <text evidence="2">Purine nucleoside enzyme that catalyzes the phosphorolysis of adenosine and inosine nucleosides, yielding D-ribose 1-phosphate and the respective free bases, adenine and hypoxanthine. Also catalyzes the phosphorolysis of S-methyl-5'-thioadenosine into adenine and S-methyl-5-thio-alpha-D-ribose 1-phosphate. Also has adenosine deaminase activity.</text>
</comment>
<reference evidence="13 15" key="2">
    <citation type="submission" date="2019-03" db="EMBL/GenBank/DDBJ databases">
        <title>Glutamicibacter sp. LJH19 genome.</title>
        <authorList>
            <person name="Sinai Borker S."/>
            <person name="Kumar R."/>
        </authorList>
    </citation>
    <scope>NUCLEOTIDE SEQUENCE [LARGE SCALE GENOMIC DNA]</scope>
    <source>
        <strain evidence="13 15">LJH19</strain>
    </source>
</reference>
<name>A0A2N7S361_9MICC</name>
<dbReference type="RefSeq" id="WP_102597458.1">
    <property type="nucleotide sequence ID" value="NZ_JBQDIL010000001.1"/>
</dbReference>
<comment type="catalytic activity">
    <reaction evidence="1">
        <text>inosine + phosphate = alpha-D-ribose 1-phosphate + hypoxanthine</text>
        <dbReference type="Rhea" id="RHEA:27646"/>
        <dbReference type="ChEBI" id="CHEBI:17368"/>
        <dbReference type="ChEBI" id="CHEBI:17596"/>
        <dbReference type="ChEBI" id="CHEBI:43474"/>
        <dbReference type="ChEBI" id="CHEBI:57720"/>
        <dbReference type="EC" id="2.4.2.1"/>
    </reaction>
    <physiologicalReaction direction="left-to-right" evidence="1">
        <dbReference type="Rhea" id="RHEA:27647"/>
    </physiologicalReaction>
</comment>
<dbReference type="EMBL" id="PNQX01000001">
    <property type="protein sequence ID" value="PMQ20579.1"/>
    <property type="molecule type" value="Genomic_DNA"/>
</dbReference>
<dbReference type="PANTHER" id="PTHR30616:SF2">
    <property type="entry name" value="PURINE NUCLEOSIDE PHOSPHORYLASE LACC1"/>
    <property type="match status" value="1"/>
</dbReference>
<evidence type="ECO:0000256" key="3">
    <source>
        <dbReference type="ARBA" id="ARBA00007353"/>
    </source>
</evidence>
<dbReference type="InterPro" id="IPR038371">
    <property type="entry name" value="Cu_polyphenol_OxRdtase_sf"/>
</dbReference>
<evidence type="ECO:0000313" key="12">
    <source>
        <dbReference type="EMBL" id="PMQ20579.1"/>
    </source>
</evidence>
<dbReference type="GO" id="GO:0016787">
    <property type="term" value="F:hydrolase activity"/>
    <property type="evidence" value="ECO:0007669"/>
    <property type="project" value="UniProtKB-KW"/>
</dbReference>
<comment type="caution">
    <text evidence="12">The sequence shown here is derived from an EMBL/GenBank/DDBJ whole genome shotgun (WGS) entry which is preliminary data.</text>
</comment>
<evidence type="ECO:0000256" key="1">
    <source>
        <dbReference type="ARBA" id="ARBA00000553"/>
    </source>
</evidence>
<evidence type="ECO:0000256" key="8">
    <source>
        <dbReference type="ARBA" id="ARBA00023008"/>
    </source>
</evidence>
<evidence type="ECO:0000256" key="7">
    <source>
        <dbReference type="ARBA" id="ARBA00022833"/>
    </source>
</evidence>
<comment type="similarity">
    <text evidence="3">Belongs to the purine nucleoside phosphorylase YfiH/LACC1 family.</text>
</comment>
<evidence type="ECO:0000313" key="15">
    <source>
        <dbReference type="Proteomes" id="UP000297638"/>
    </source>
</evidence>
<keyword evidence="6" id="KW-0378">Hydrolase</keyword>
<dbReference type="AlphaFoldDB" id="A0A2N7S361"/>
<organism evidence="12 14">
    <name type="scientific">Glutamicibacter arilaitensis</name>
    <dbReference type="NCBI Taxonomy" id="256701"/>
    <lineage>
        <taxon>Bacteria</taxon>
        <taxon>Bacillati</taxon>
        <taxon>Actinomycetota</taxon>
        <taxon>Actinomycetes</taxon>
        <taxon>Micrococcales</taxon>
        <taxon>Micrococcaceae</taxon>
        <taxon>Glutamicibacter</taxon>
    </lineage>
</organism>
<dbReference type="GO" id="GO:0005507">
    <property type="term" value="F:copper ion binding"/>
    <property type="evidence" value="ECO:0007669"/>
    <property type="project" value="TreeGrafter"/>
</dbReference>
<dbReference type="InterPro" id="IPR003730">
    <property type="entry name" value="Cu_polyphenol_OxRdtase"/>
</dbReference>
<evidence type="ECO:0000256" key="10">
    <source>
        <dbReference type="ARBA" id="ARBA00048968"/>
    </source>
</evidence>
<comment type="catalytic activity">
    <reaction evidence="11">
        <text>S-methyl-5'-thioadenosine + phosphate = 5-(methylsulfanyl)-alpha-D-ribose 1-phosphate + adenine</text>
        <dbReference type="Rhea" id="RHEA:11852"/>
        <dbReference type="ChEBI" id="CHEBI:16708"/>
        <dbReference type="ChEBI" id="CHEBI:17509"/>
        <dbReference type="ChEBI" id="CHEBI:43474"/>
        <dbReference type="ChEBI" id="CHEBI:58533"/>
        <dbReference type="EC" id="2.4.2.28"/>
    </reaction>
    <physiologicalReaction direction="left-to-right" evidence="11">
        <dbReference type="Rhea" id="RHEA:11853"/>
    </physiologicalReaction>
</comment>
<dbReference type="SUPFAM" id="SSF64438">
    <property type="entry name" value="CNF1/YfiH-like putative cysteine hydrolases"/>
    <property type="match status" value="1"/>
</dbReference>
<evidence type="ECO:0000256" key="9">
    <source>
        <dbReference type="ARBA" id="ARBA00047989"/>
    </source>
</evidence>
<evidence type="ECO:0000256" key="5">
    <source>
        <dbReference type="ARBA" id="ARBA00022723"/>
    </source>
</evidence>
<reference evidence="12 14" key="1">
    <citation type="journal article" date="2017" name="Elife">
        <title>Extensive horizontal gene transfer in cheese-associated bacteria.</title>
        <authorList>
            <person name="Bonham K.S."/>
            <person name="Wolfe B.E."/>
            <person name="Dutton R.J."/>
        </authorList>
    </citation>
    <scope>NUCLEOTIDE SEQUENCE [LARGE SCALE GENOMIC DNA]</scope>
    <source>
        <strain evidence="12 14">JB182</strain>
    </source>
</reference>
<dbReference type="Proteomes" id="UP000297638">
    <property type="component" value="Unassembled WGS sequence"/>
</dbReference>
<evidence type="ECO:0000313" key="14">
    <source>
        <dbReference type="Proteomes" id="UP000235739"/>
    </source>
</evidence>
<dbReference type="Gene3D" id="3.60.140.10">
    <property type="entry name" value="CNF1/YfiH-like putative cysteine hydrolases"/>
    <property type="match status" value="1"/>
</dbReference>
<dbReference type="Pfam" id="PF02578">
    <property type="entry name" value="Cu-oxidase_4"/>
    <property type="match status" value="1"/>
</dbReference>
<dbReference type="Proteomes" id="UP000235739">
    <property type="component" value="Unassembled WGS sequence"/>
</dbReference>
<evidence type="ECO:0000256" key="2">
    <source>
        <dbReference type="ARBA" id="ARBA00003215"/>
    </source>
</evidence>
<keyword evidence="8" id="KW-0186">Copper</keyword>
<dbReference type="InterPro" id="IPR011324">
    <property type="entry name" value="Cytotoxic_necrot_fac-like_cat"/>
</dbReference>
<dbReference type="PANTHER" id="PTHR30616">
    <property type="entry name" value="UNCHARACTERIZED PROTEIN YFIH"/>
    <property type="match status" value="1"/>
</dbReference>
<keyword evidence="4" id="KW-0808">Transferase</keyword>